<dbReference type="AlphaFoldDB" id="A0A3L6KYL7"/>
<name>A0A3L6KYL7_9TRYP</name>
<reference evidence="1 2" key="1">
    <citation type="submission" date="2018-09" db="EMBL/GenBank/DDBJ databases">
        <title>whole genome sequence of T. equiperdum IVM-t1 strain.</title>
        <authorList>
            <person name="Suganuma K."/>
        </authorList>
    </citation>
    <scope>NUCLEOTIDE SEQUENCE [LARGE SCALE GENOMIC DNA]</scope>
    <source>
        <strain evidence="1 2">IVM-t1</strain>
    </source>
</reference>
<sequence>MTAGLVSSFGRCGGAAAALSTVLHTRQPLPFVFFTKWAMHDFHTSRWSRARSDSQLRRTHLGRKCTETPMMEMVSVNRYGGNAKREALALAFRTYRSVCQSSETLQAGREAVSQVQLDDFAFGDDEMEEVATDFACLYLNATVLFVSPPSEEMMVGLLSCLSKVLHNSFHWECVLSVLVALLHPEATSARVFATAFTMMLRESLGESVPKTFSRDGVVLLLLSVARATAILRENEASSKDMVYLLALQQNALVELCCTPGAAPLPREELLVLTDAICWRFAATGGCLHLREPSLDSVVKQLQLSSKTVLDVLVVSECTKLFCASCLALVPPSSEGNPRPQCQHQWQTTLDPLVSHLDRLVRVHSIVDALCVFVGLSVNGDARARYRKYPLALLEHLQEEQDVGNIFTELLRSGGSDVFAALTSTLTELHNSGEDDLADAVSPLLNALSTEVPRAAASSS</sequence>
<accession>A0A3L6KYL7</accession>
<dbReference type="Proteomes" id="UP000266743">
    <property type="component" value="Chromosome 10"/>
</dbReference>
<evidence type="ECO:0000313" key="2">
    <source>
        <dbReference type="Proteomes" id="UP000266743"/>
    </source>
</evidence>
<gene>
    <name evidence="1" type="ORF">DPX39_100106800</name>
</gene>
<comment type="caution">
    <text evidence="1">The sequence shown here is derived from an EMBL/GenBank/DDBJ whole genome shotgun (WGS) entry which is preliminary data.</text>
</comment>
<proteinExistence type="predicted"/>
<dbReference type="EMBL" id="QSBY01000010">
    <property type="protein sequence ID" value="RHW69472.1"/>
    <property type="molecule type" value="Genomic_DNA"/>
</dbReference>
<evidence type="ECO:0000313" key="1">
    <source>
        <dbReference type="EMBL" id="RHW69472.1"/>
    </source>
</evidence>
<organism evidence="1 2">
    <name type="scientific">Trypanosoma brucei equiperdum</name>
    <dbReference type="NCBI Taxonomy" id="630700"/>
    <lineage>
        <taxon>Eukaryota</taxon>
        <taxon>Discoba</taxon>
        <taxon>Euglenozoa</taxon>
        <taxon>Kinetoplastea</taxon>
        <taxon>Metakinetoplastina</taxon>
        <taxon>Trypanosomatida</taxon>
        <taxon>Trypanosomatidae</taxon>
        <taxon>Trypanosoma</taxon>
    </lineage>
</organism>
<protein>
    <submittedName>
        <fullName evidence="1">Uncharacterized protein</fullName>
    </submittedName>
</protein>